<dbReference type="Gene3D" id="3.40.50.980">
    <property type="match status" value="2"/>
</dbReference>
<dbReference type="Pfam" id="PF00550">
    <property type="entry name" value="PP-binding"/>
    <property type="match status" value="1"/>
</dbReference>
<dbReference type="Pfam" id="PF00975">
    <property type="entry name" value="Thioesterase"/>
    <property type="match status" value="1"/>
</dbReference>
<protein>
    <submittedName>
        <fullName evidence="5">Amino acid adenylation domain-containing protein</fullName>
    </submittedName>
</protein>
<dbReference type="InterPro" id="IPR023213">
    <property type="entry name" value="CAT-like_dom_sf"/>
</dbReference>
<dbReference type="PROSITE" id="PS00455">
    <property type="entry name" value="AMP_BINDING"/>
    <property type="match status" value="1"/>
</dbReference>
<dbReference type="InterPro" id="IPR045851">
    <property type="entry name" value="AMP-bd_C_sf"/>
</dbReference>
<dbReference type="CDD" id="cd19531">
    <property type="entry name" value="LCL_NRPS-like"/>
    <property type="match status" value="1"/>
</dbReference>
<evidence type="ECO:0000313" key="5">
    <source>
        <dbReference type="EMBL" id="MEA5478909.1"/>
    </source>
</evidence>
<dbReference type="RefSeq" id="WP_323262284.1">
    <property type="nucleotide sequence ID" value="NZ_JAYGIE010000080.1"/>
</dbReference>
<dbReference type="Proteomes" id="UP001301388">
    <property type="component" value="Unassembled WGS sequence"/>
</dbReference>
<dbReference type="SUPFAM" id="SSF56801">
    <property type="entry name" value="Acetyl-CoA synthetase-like"/>
    <property type="match status" value="1"/>
</dbReference>
<keyword evidence="2" id="KW-0596">Phosphopantetheine</keyword>
<dbReference type="Pfam" id="PF18563">
    <property type="entry name" value="TubC_N"/>
    <property type="match status" value="1"/>
</dbReference>
<dbReference type="SUPFAM" id="SSF53474">
    <property type="entry name" value="alpha/beta-Hydrolases"/>
    <property type="match status" value="1"/>
</dbReference>
<dbReference type="InterPro" id="IPR010071">
    <property type="entry name" value="AA_adenyl_dom"/>
</dbReference>
<dbReference type="InterPro" id="IPR029058">
    <property type="entry name" value="AB_hydrolase_fold"/>
</dbReference>
<dbReference type="InterPro" id="IPR009081">
    <property type="entry name" value="PP-bd_ACP"/>
</dbReference>
<evidence type="ECO:0000256" key="2">
    <source>
        <dbReference type="ARBA" id="ARBA00022450"/>
    </source>
</evidence>
<comment type="cofactor">
    <cofactor evidence="1">
        <name>pantetheine 4'-phosphate</name>
        <dbReference type="ChEBI" id="CHEBI:47942"/>
    </cofactor>
</comment>
<dbReference type="InterPro" id="IPR000873">
    <property type="entry name" value="AMP-dep_synth/lig_dom"/>
</dbReference>
<dbReference type="InterPro" id="IPR006162">
    <property type="entry name" value="Ppantetheine_attach_site"/>
</dbReference>
<sequence length="1457" mass="164205">MNTLDSLLFELSQRDVHLWLEGERLRYRAAKDAITPELLIEIKNRKAEIVQFLRQATQNSSPQLPPIVKIDRNTTLPLSFAQQRLWYLHKFEPDSSSNNMPVVFSFRGILNVSALEKSLHSVIARHEVLRTIFPSVNGQPTQVILPEVDIDISVEDLRLVPTEYRDAKARKRATALAQCSFNLETGPMIRVLLLQLTEVEHLLVFNIHNIVCDAASSDVFYQDFNTLYTAYANNQDSPLPELSVQYVDFANWQRNWLQGEVLESQLNYWKQKLQGPLSAIQLPTDHPRPHLVQTYRSELSARVLSKSLNADLTSLSQKLGGTLFMVLIATFEILLHRYSQQKDILITFASASRGHIETERVVGFFSNTLVQRINFEGDLTFRELFERVREASLEANMHQDLPFEKLVEELPPELTRSRSPLFQIKFALNPPWSNGRGMASVQLPDLTITPLINYIDNGETKYDLALAMREQENGLEMVIGYNADLFESSTIARMMGHFQTLLESIVANPEQKIAVLPMLTTPEKQQILSEWNNNNVPIPELCIHQLFESQVAQTPEAIAVIAMDAKLTYRELNSRANQLAHYLQSQGVDTETMIAICVERSADMLIAMLGVLKAGGTYIPLNPDYPHDRRISKLRNAQVSFILTQANLLDSFSEYGFSVFCLDANWEAIAKCSSDNLLTSIDADNLAYVIYTSGSTGEPKGVTISHRSMVNHCLAVGKVYELNTQDRVLQFSNISFDVAIEEIFPTWLKGGTLILAQPEVYNSITKFIDSLAQQAITVINIPTAFWNEMVSGMSILDYSLPKSLRLVIVGGEKVSKATYQKWRSLVGDYPRWLNGYGPTEATVTATIYDPCSSENNLPADSEIPIGRAIANLQTYVLDLNLQPCPIGVNGELYIGGVGLSRGYLNRPDITAERFIRNPFSNNPKDRLYKTGDTAFYLPDGNIGFIGRSDFQIKIRGFRVEPLEVETQLEKYPAVSNSVVLCQESRNGYKILVAYLSSKEDQGIDVEDLKNFLQRKLPSYMIPSSFVILDTLPLTANGKVDRQALLTLGTDRLVDVEVILPRDELEQRLASIWQKLLGINEISVNANFFELGGNSLLSVRLVTEIEKVFNYHFPISSFFEMGTIAKIANWMREKPSETISPEDVPLGLSLEDYRAFLSLCGGRIGKHIGKRGLIVEVPPTEMKSSRPFVWIGYIDFGKNLGLPQPVYTIPGGSWTPLHSTENYIEAIASVIVDEILSIPQDEPYLIGGNCYEGLVAMEVACQLQNKGKKVDFLAIIDREGPSKIYDVLCQLDLKLCILKFHLMQFLPLSLTEKGKYILERLFSFNAMEEINKSENEFDFSQFMADQSPEKPHRQLSEHDLILPQAWDSIDQVCRNHSSKVFSGKVVLTAPTKSGLKSRTKDVLWTDLSWLFPYCGWGKLFTGKVSLHKLDCAHADVGMKKNADQIGQIIWKATEEFCS</sequence>
<dbReference type="InterPro" id="IPR001242">
    <property type="entry name" value="Condensation_dom"/>
</dbReference>
<reference evidence="5 6" key="1">
    <citation type="submission" date="2023-12" db="EMBL/GenBank/DDBJ databases">
        <title>Baltic Sea Cyanobacteria.</title>
        <authorList>
            <person name="Delbaje E."/>
            <person name="Fewer D.P."/>
            <person name="Shishido T.K."/>
        </authorList>
    </citation>
    <scope>NUCLEOTIDE SEQUENCE [LARGE SCALE GENOMIC DNA]</scope>
    <source>
        <strain evidence="5 6">UHCC 0370</strain>
    </source>
</reference>
<dbReference type="Gene3D" id="3.30.559.10">
    <property type="entry name" value="Chloramphenicol acetyltransferase-like domain"/>
    <property type="match status" value="1"/>
</dbReference>
<dbReference type="InterPro" id="IPR036736">
    <property type="entry name" value="ACP-like_sf"/>
</dbReference>
<dbReference type="Pfam" id="PF00668">
    <property type="entry name" value="Condensation"/>
    <property type="match status" value="1"/>
</dbReference>
<dbReference type="PANTHER" id="PTHR45527:SF1">
    <property type="entry name" value="FATTY ACID SYNTHASE"/>
    <property type="match status" value="1"/>
</dbReference>
<evidence type="ECO:0000259" key="4">
    <source>
        <dbReference type="PROSITE" id="PS50075"/>
    </source>
</evidence>
<evidence type="ECO:0000256" key="1">
    <source>
        <dbReference type="ARBA" id="ARBA00001957"/>
    </source>
</evidence>
<keyword evidence="6" id="KW-1185">Reference proteome</keyword>
<dbReference type="SUPFAM" id="SSF47336">
    <property type="entry name" value="ACP-like"/>
    <property type="match status" value="1"/>
</dbReference>
<keyword evidence="3" id="KW-0597">Phosphoprotein</keyword>
<dbReference type="Gene3D" id="3.30.300.30">
    <property type="match status" value="1"/>
</dbReference>
<dbReference type="InterPro" id="IPR020806">
    <property type="entry name" value="PKS_PP-bd"/>
</dbReference>
<organism evidence="5 6">
    <name type="scientific">Pseudanabaena galeata UHCC 0370</name>
    <dbReference type="NCBI Taxonomy" id="3110310"/>
    <lineage>
        <taxon>Bacteria</taxon>
        <taxon>Bacillati</taxon>
        <taxon>Cyanobacteriota</taxon>
        <taxon>Cyanophyceae</taxon>
        <taxon>Pseudanabaenales</taxon>
        <taxon>Pseudanabaenaceae</taxon>
        <taxon>Pseudanabaena</taxon>
    </lineage>
</organism>
<dbReference type="EMBL" id="JAYGIE010000080">
    <property type="protein sequence ID" value="MEA5478909.1"/>
    <property type="molecule type" value="Genomic_DNA"/>
</dbReference>
<dbReference type="InterPro" id="IPR041464">
    <property type="entry name" value="TubC_N"/>
</dbReference>
<dbReference type="Pfam" id="PF00501">
    <property type="entry name" value="AMP-binding"/>
    <property type="match status" value="1"/>
</dbReference>
<proteinExistence type="predicted"/>
<comment type="caution">
    <text evidence="5">The sequence shown here is derived from an EMBL/GenBank/DDBJ whole genome shotgun (WGS) entry which is preliminary data.</text>
</comment>
<evidence type="ECO:0000256" key="3">
    <source>
        <dbReference type="ARBA" id="ARBA00022553"/>
    </source>
</evidence>
<dbReference type="Gene3D" id="2.30.38.10">
    <property type="entry name" value="Luciferase, Domain 3"/>
    <property type="match status" value="1"/>
</dbReference>
<dbReference type="PROSITE" id="PS00012">
    <property type="entry name" value="PHOSPHOPANTETHEINE"/>
    <property type="match status" value="1"/>
</dbReference>
<dbReference type="Gene3D" id="3.40.50.1820">
    <property type="entry name" value="alpha/beta hydrolase"/>
    <property type="match status" value="1"/>
</dbReference>
<dbReference type="PROSITE" id="PS50075">
    <property type="entry name" value="CARRIER"/>
    <property type="match status" value="1"/>
</dbReference>
<dbReference type="SMART" id="SM00823">
    <property type="entry name" value="PKS_PP"/>
    <property type="match status" value="1"/>
</dbReference>
<dbReference type="SUPFAM" id="SSF52777">
    <property type="entry name" value="CoA-dependent acyltransferases"/>
    <property type="match status" value="2"/>
</dbReference>
<dbReference type="InterPro" id="IPR025110">
    <property type="entry name" value="AMP-bd_C"/>
</dbReference>
<name>A0ABU5TL72_9CYAN</name>
<dbReference type="Pfam" id="PF13193">
    <property type="entry name" value="AMP-binding_C"/>
    <property type="match status" value="1"/>
</dbReference>
<gene>
    <name evidence="5" type="ORF">VB774_14880</name>
</gene>
<dbReference type="Gene3D" id="1.10.1200.10">
    <property type="entry name" value="ACP-like"/>
    <property type="match status" value="1"/>
</dbReference>
<dbReference type="NCBIfam" id="TIGR01733">
    <property type="entry name" value="AA-adenyl-dom"/>
    <property type="match status" value="1"/>
</dbReference>
<dbReference type="InterPro" id="IPR020845">
    <property type="entry name" value="AMP-binding_CS"/>
</dbReference>
<dbReference type="InterPro" id="IPR001031">
    <property type="entry name" value="Thioesterase"/>
</dbReference>
<dbReference type="Gene3D" id="3.30.559.30">
    <property type="entry name" value="Nonribosomal peptide synthetase, condensation domain"/>
    <property type="match status" value="1"/>
</dbReference>
<dbReference type="Gene3D" id="1.10.10.1830">
    <property type="entry name" value="Non-ribosomal peptide synthase, adenylation domain"/>
    <property type="match status" value="1"/>
</dbReference>
<accession>A0ABU5TL72</accession>
<dbReference type="InterPro" id="IPR044894">
    <property type="entry name" value="TubC_N_sf"/>
</dbReference>
<dbReference type="PANTHER" id="PTHR45527">
    <property type="entry name" value="NONRIBOSOMAL PEPTIDE SYNTHETASE"/>
    <property type="match status" value="1"/>
</dbReference>
<evidence type="ECO:0000313" key="6">
    <source>
        <dbReference type="Proteomes" id="UP001301388"/>
    </source>
</evidence>
<feature type="domain" description="Carrier" evidence="4">
    <location>
        <begin position="1059"/>
        <end position="1134"/>
    </location>
</feature>